<keyword evidence="2" id="KW-1133">Transmembrane helix</keyword>
<accession>A0A1V0TWL5</accession>
<dbReference type="Proteomes" id="UP000192726">
    <property type="component" value="Chromosome"/>
</dbReference>
<feature type="compositionally biased region" description="Low complexity" evidence="1">
    <location>
        <begin position="168"/>
        <end position="179"/>
    </location>
</feature>
<evidence type="ECO:0000313" key="3">
    <source>
        <dbReference type="EMBL" id="ARF57072.1"/>
    </source>
</evidence>
<evidence type="ECO:0000256" key="1">
    <source>
        <dbReference type="SAM" id="MobiDB-lite"/>
    </source>
</evidence>
<feature type="region of interest" description="Disordered" evidence="1">
    <location>
        <begin position="264"/>
        <end position="352"/>
    </location>
</feature>
<gene>
    <name evidence="3" type="ORF">B1H19_25465</name>
</gene>
<evidence type="ECO:0000313" key="4">
    <source>
        <dbReference type="Proteomes" id="UP000192726"/>
    </source>
</evidence>
<feature type="compositionally biased region" description="Low complexity" evidence="1">
    <location>
        <begin position="80"/>
        <end position="90"/>
    </location>
</feature>
<feature type="compositionally biased region" description="Low complexity" evidence="1">
    <location>
        <begin position="319"/>
        <end position="352"/>
    </location>
</feature>
<feature type="compositionally biased region" description="Polar residues" evidence="1">
    <location>
        <begin position="143"/>
        <end position="167"/>
    </location>
</feature>
<feature type="compositionally biased region" description="Gly residues" evidence="1">
    <location>
        <begin position="264"/>
        <end position="308"/>
    </location>
</feature>
<sequence length="352" mass="34004">MADDPYDWLDKDAAEQLLRGDSVGATGGDGARELQQLLKAAAALGASPAQGTELPGEAAAVAAFRRAQHGSGARPRRRAAAGQGPTRTTRSGGLAERTRLARPFRRGFAVALAVCAISGVAVAAGTGVLPSPFQGGGPEPAATVSTSETPSTFTSRGPGSETDGATTSSPSGSPGSGNPAETPSPGDPHGRGKPGGGKGGKGHGDDGTGHSTQGGRKKLLLTLCLAYQRGELDASAQRRLVHTAGGAAKVHSFCRPYLTDGGGGQGDNDGGTGGAVAGVSDGGAGGGATGGEDSGGGKDGNGQGGNGQGDNARPRASLTATTPTGATSPAPTPTTGVPTPSTTPSATATGQV</sequence>
<name>A0A1V0TWL5_9ACTN</name>
<feature type="transmembrane region" description="Helical" evidence="2">
    <location>
        <begin position="107"/>
        <end position="129"/>
    </location>
</feature>
<organism evidence="3 4">
    <name type="scientific">Streptomyces gilvosporeus</name>
    <dbReference type="NCBI Taxonomy" id="553510"/>
    <lineage>
        <taxon>Bacteria</taxon>
        <taxon>Bacillati</taxon>
        <taxon>Actinomycetota</taxon>
        <taxon>Actinomycetes</taxon>
        <taxon>Kitasatosporales</taxon>
        <taxon>Streptomycetaceae</taxon>
        <taxon>Streptomyces</taxon>
    </lineage>
</organism>
<dbReference type="RefSeq" id="WP_083107085.1">
    <property type="nucleotide sequence ID" value="NZ_CP020569.1"/>
</dbReference>
<dbReference type="AlphaFoldDB" id="A0A1V0TWL5"/>
<protein>
    <recommendedName>
        <fullName evidence="5">Extensin</fullName>
    </recommendedName>
</protein>
<keyword evidence="2" id="KW-0472">Membrane</keyword>
<evidence type="ECO:0000256" key="2">
    <source>
        <dbReference type="SAM" id="Phobius"/>
    </source>
</evidence>
<keyword evidence="2" id="KW-0812">Transmembrane</keyword>
<dbReference type="KEGG" id="sgv:B1H19_25465"/>
<feature type="region of interest" description="Disordered" evidence="1">
    <location>
        <begin position="134"/>
        <end position="214"/>
    </location>
</feature>
<dbReference type="STRING" id="553510.B1H19_25465"/>
<dbReference type="EMBL" id="CP020569">
    <property type="protein sequence ID" value="ARF57072.1"/>
    <property type="molecule type" value="Genomic_DNA"/>
</dbReference>
<reference evidence="3 4" key="1">
    <citation type="submission" date="2017-04" db="EMBL/GenBank/DDBJ databases">
        <title>Complete Genome Sequence of Streptomyces gilvosporeus F607, a Capable Producer of Natamycin.</title>
        <authorList>
            <person name="Zong G."/>
            <person name="Zhong C."/>
            <person name="Fu J."/>
            <person name="Qin R."/>
            <person name="Cao G."/>
        </authorList>
    </citation>
    <scope>NUCLEOTIDE SEQUENCE [LARGE SCALE GENOMIC DNA]</scope>
    <source>
        <strain evidence="3 4">F607</strain>
    </source>
</reference>
<feature type="region of interest" description="Disordered" evidence="1">
    <location>
        <begin position="68"/>
        <end position="98"/>
    </location>
</feature>
<proteinExistence type="predicted"/>
<dbReference type="OrthoDB" id="4338553at2"/>
<keyword evidence="4" id="KW-1185">Reference proteome</keyword>
<evidence type="ECO:0008006" key="5">
    <source>
        <dbReference type="Google" id="ProtNLM"/>
    </source>
</evidence>